<evidence type="ECO:0000256" key="2">
    <source>
        <dbReference type="ARBA" id="ARBA00023015"/>
    </source>
</evidence>
<evidence type="ECO:0000256" key="1">
    <source>
        <dbReference type="ARBA" id="ARBA00010641"/>
    </source>
</evidence>
<keyword evidence="4" id="KW-0804">Transcription</keyword>
<dbReference type="InterPro" id="IPR039425">
    <property type="entry name" value="RNA_pol_sigma-70-like"/>
</dbReference>
<dbReference type="EMBL" id="QKTW01000006">
    <property type="protein sequence ID" value="PZF74325.1"/>
    <property type="molecule type" value="Genomic_DNA"/>
</dbReference>
<feature type="domain" description="RNA polymerase sigma-70 region 2" evidence="5">
    <location>
        <begin position="29"/>
        <end position="96"/>
    </location>
</feature>
<accession>A0A2W2AFP4</accession>
<dbReference type="Gene3D" id="1.10.10.10">
    <property type="entry name" value="Winged helix-like DNA-binding domain superfamily/Winged helix DNA-binding domain"/>
    <property type="match status" value="1"/>
</dbReference>
<feature type="domain" description="RNA polymerase sigma factor 70 region 4 type 2" evidence="6">
    <location>
        <begin position="127"/>
        <end position="177"/>
    </location>
</feature>
<gene>
    <name evidence="7" type="ORF">DN068_04115</name>
</gene>
<sequence>MPIEAQQDDQQLLIAFRDEATREKAFTLLIKKYQERLYWHIRRMVTEHEDTNDILQNVFIKVWKNLLIFREESNLYTWLYRIATNETLTWIDQQKKRTAFSLSDHESALADKLVAQKGFDPNKLEWRLQQAIQALPDKQRIVFNLRYYDEMPYEEMAKVLDTSVGALKASYHHAVKKVEAFIKND</sequence>
<dbReference type="Pfam" id="PF04542">
    <property type="entry name" value="Sigma70_r2"/>
    <property type="match status" value="1"/>
</dbReference>
<dbReference type="GO" id="GO:0016987">
    <property type="term" value="F:sigma factor activity"/>
    <property type="evidence" value="ECO:0007669"/>
    <property type="project" value="UniProtKB-KW"/>
</dbReference>
<dbReference type="AlphaFoldDB" id="A0A2W2AFP4"/>
<evidence type="ECO:0000256" key="3">
    <source>
        <dbReference type="ARBA" id="ARBA00023082"/>
    </source>
</evidence>
<evidence type="ECO:0000259" key="5">
    <source>
        <dbReference type="Pfam" id="PF04542"/>
    </source>
</evidence>
<dbReference type="InterPro" id="IPR013325">
    <property type="entry name" value="RNA_pol_sigma_r2"/>
</dbReference>
<protein>
    <submittedName>
        <fullName evidence="7">RNA polymerase subunit sigma</fullName>
    </submittedName>
</protein>
<keyword evidence="8" id="KW-1185">Reference proteome</keyword>
<dbReference type="OrthoDB" id="9780326at2"/>
<comment type="similarity">
    <text evidence="1">Belongs to the sigma-70 factor family. ECF subfamily.</text>
</comment>
<dbReference type="InterPro" id="IPR013324">
    <property type="entry name" value="RNA_pol_sigma_r3/r4-like"/>
</dbReference>
<keyword evidence="2" id="KW-0805">Transcription regulation</keyword>
<dbReference type="SUPFAM" id="SSF88946">
    <property type="entry name" value="Sigma2 domain of RNA polymerase sigma factors"/>
    <property type="match status" value="1"/>
</dbReference>
<dbReference type="PANTHER" id="PTHR43133:SF51">
    <property type="entry name" value="RNA POLYMERASE SIGMA FACTOR"/>
    <property type="match status" value="1"/>
</dbReference>
<dbReference type="PANTHER" id="PTHR43133">
    <property type="entry name" value="RNA POLYMERASE ECF-TYPE SIGMA FACTO"/>
    <property type="match status" value="1"/>
</dbReference>
<name>A0A2W2AFP4_9BACT</name>
<reference evidence="7 8" key="1">
    <citation type="submission" date="2018-06" db="EMBL/GenBank/DDBJ databases">
        <title>Mucibacter soli gen. nov., sp. nov., a new member of the family Chitinophagaceae producing mucin.</title>
        <authorList>
            <person name="Kim M.-K."/>
            <person name="Park S."/>
            <person name="Kim T.-S."/>
            <person name="Joung Y."/>
            <person name="Han J.-H."/>
            <person name="Kim S.B."/>
        </authorList>
    </citation>
    <scope>NUCLEOTIDE SEQUENCE [LARGE SCALE GENOMIC DNA]</scope>
    <source>
        <strain evidence="7 8">R1-15</strain>
    </source>
</reference>
<proteinExistence type="inferred from homology"/>
<evidence type="ECO:0000313" key="8">
    <source>
        <dbReference type="Proteomes" id="UP000248745"/>
    </source>
</evidence>
<dbReference type="InterPro" id="IPR036388">
    <property type="entry name" value="WH-like_DNA-bd_sf"/>
</dbReference>
<dbReference type="Pfam" id="PF08281">
    <property type="entry name" value="Sigma70_r4_2"/>
    <property type="match status" value="1"/>
</dbReference>
<evidence type="ECO:0000313" key="7">
    <source>
        <dbReference type="EMBL" id="PZF74325.1"/>
    </source>
</evidence>
<dbReference type="InterPro" id="IPR014284">
    <property type="entry name" value="RNA_pol_sigma-70_dom"/>
</dbReference>
<evidence type="ECO:0000259" key="6">
    <source>
        <dbReference type="Pfam" id="PF08281"/>
    </source>
</evidence>
<dbReference type="InterPro" id="IPR007627">
    <property type="entry name" value="RNA_pol_sigma70_r2"/>
</dbReference>
<keyword evidence="3" id="KW-0731">Sigma factor</keyword>
<evidence type="ECO:0000256" key="4">
    <source>
        <dbReference type="ARBA" id="ARBA00023163"/>
    </source>
</evidence>
<dbReference type="Gene3D" id="1.10.1740.10">
    <property type="match status" value="1"/>
</dbReference>
<dbReference type="GO" id="GO:0003677">
    <property type="term" value="F:DNA binding"/>
    <property type="evidence" value="ECO:0007669"/>
    <property type="project" value="InterPro"/>
</dbReference>
<organism evidence="7 8">
    <name type="scientific">Taibaiella soli</name>
    <dbReference type="NCBI Taxonomy" id="1649169"/>
    <lineage>
        <taxon>Bacteria</taxon>
        <taxon>Pseudomonadati</taxon>
        <taxon>Bacteroidota</taxon>
        <taxon>Chitinophagia</taxon>
        <taxon>Chitinophagales</taxon>
        <taxon>Chitinophagaceae</taxon>
        <taxon>Taibaiella</taxon>
    </lineage>
</organism>
<comment type="caution">
    <text evidence="7">The sequence shown here is derived from an EMBL/GenBank/DDBJ whole genome shotgun (WGS) entry which is preliminary data.</text>
</comment>
<dbReference type="NCBIfam" id="TIGR02937">
    <property type="entry name" value="sigma70-ECF"/>
    <property type="match status" value="1"/>
</dbReference>
<dbReference type="SUPFAM" id="SSF88659">
    <property type="entry name" value="Sigma3 and sigma4 domains of RNA polymerase sigma factors"/>
    <property type="match status" value="1"/>
</dbReference>
<dbReference type="Proteomes" id="UP000248745">
    <property type="component" value="Unassembled WGS sequence"/>
</dbReference>
<dbReference type="InterPro" id="IPR013249">
    <property type="entry name" value="RNA_pol_sigma70_r4_t2"/>
</dbReference>
<dbReference type="GO" id="GO:0006352">
    <property type="term" value="P:DNA-templated transcription initiation"/>
    <property type="evidence" value="ECO:0007669"/>
    <property type="project" value="InterPro"/>
</dbReference>
<dbReference type="CDD" id="cd06171">
    <property type="entry name" value="Sigma70_r4"/>
    <property type="match status" value="1"/>
</dbReference>